<dbReference type="VEuPathDB" id="FungiDB:I7I51_07843"/>
<reference evidence="2" key="1">
    <citation type="submission" date="2021-01" db="EMBL/GenBank/DDBJ databases">
        <title>Chromosome-level genome assembly of a human fungal pathogen reveals clustering of transcriptionally co-regulated genes.</title>
        <authorList>
            <person name="Voorhies M."/>
            <person name="Cohen S."/>
            <person name="Shea T.P."/>
            <person name="Petrus S."/>
            <person name="Munoz J.F."/>
            <person name="Poplawski S."/>
            <person name="Goldman W.E."/>
            <person name="Michael T."/>
            <person name="Cuomo C.A."/>
            <person name="Sil A."/>
            <person name="Beyhan S."/>
        </authorList>
    </citation>
    <scope>NUCLEOTIDE SEQUENCE</scope>
    <source>
        <strain evidence="2">WU24</strain>
    </source>
</reference>
<dbReference type="Proteomes" id="UP000663671">
    <property type="component" value="Chromosome 2"/>
</dbReference>
<proteinExistence type="predicted"/>
<dbReference type="InterPro" id="IPR012942">
    <property type="entry name" value="SRR1-like"/>
</dbReference>
<protein>
    <submittedName>
        <fullName evidence="2">SRR1 superfamily domain-containing protein</fullName>
    </submittedName>
</protein>
<evidence type="ECO:0000259" key="1">
    <source>
        <dbReference type="Pfam" id="PF07985"/>
    </source>
</evidence>
<feature type="domain" description="SRR1-like" evidence="1">
    <location>
        <begin position="184"/>
        <end position="352"/>
    </location>
</feature>
<name>A0A8A1M2I9_AJECA</name>
<evidence type="ECO:0000313" key="2">
    <source>
        <dbReference type="EMBL" id="QSS58417.1"/>
    </source>
</evidence>
<dbReference type="AlphaFoldDB" id="A0A8A1M2I9"/>
<dbReference type="EMBL" id="CP069109">
    <property type="protein sequence ID" value="QSS58417.1"/>
    <property type="molecule type" value="Genomic_DNA"/>
</dbReference>
<evidence type="ECO:0000313" key="3">
    <source>
        <dbReference type="Proteomes" id="UP000663671"/>
    </source>
</evidence>
<organism evidence="2 3">
    <name type="scientific">Ajellomyces capsulatus</name>
    <name type="common">Darling's disease fungus</name>
    <name type="synonym">Histoplasma capsulatum</name>
    <dbReference type="NCBI Taxonomy" id="5037"/>
    <lineage>
        <taxon>Eukaryota</taxon>
        <taxon>Fungi</taxon>
        <taxon>Dikarya</taxon>
        <taxon>Ascomycota</taxon>
        <taxon>Pezizomycotina</taxon>
        <taxon>Eurotiomycetes</taxon>
        <taxon>Eurotiomycetidae</taxon>
        <taxon>Onygenales</taxon>
        <taxon>Ajellomycetaceae</taxon>
        <taxon>Histoplasma</taxon>
    </lineage>
</organism>
<sequence>MSTARKGLSFLWPNVPADAAKRVADKRDVRWNGRCRTLRVNAKMTFEEHWVRSQVWQIALNYLPQLGESKQARTSRKHNTSYWLGTQSFMIMVQSACRRKGKYRQPKRVQVHDEEGWTHITTTQRTTSNQLCLPPIKDLLVPAETPDGLTFKKLKKQFQWHKRCWEESQSWQAIKAALDNGLLAGAASRIDNCVCVGLGSPSGFLRGGWVDRRAVSLYQLAALVTMLEYFANENILLTSVKDCSAQDPVFNTLDKQLLESTGIRVVEHPVAFTLINDRTFLYSPGAERVHLLDMLASNPTLFFGGPLDDGTLVGLRDDNKGVLSGFLDTRRSMSLPPFDPNINAFWKSSLFWRPGDT</sequence>
<dbReference type="PANTHER" id="PTHR42080">
    <property type="entry name" value="SRR1 DOMAIN-CONTAINING PROTEIN"/>
    <property type="match status" value="1"/>
</dbReference>
<dbReference type="Pfam" id="PF07985">
    <property type="entry name" value="SRR1"/>
    <property type="match status" value="1"/>
</dbReference>
<accession>A0A8A1M2I9</accession>
<dbReference type="OrthoDB" id="5318346at2759"/>
<gene>
    <name evidence="2" type="ORF">I7I51_07843</name>
</gene>
<dbReference type="PANTHER" id="PTHR42080:SF1">
    <property type="entry name" value="SRR1-LIKE DOMAIN-CONTAINING PROTEIN"/>
    <property type="match status" value="1"/>
</dbReference>